<dbReference type="AlphaFoldDB" id="F9DQ94"/>
<evidence type="ECO:0000313" key="1">
    <source>
        <dbReference type="EMBL" id="EGQ26944.1"/>
    </source>
</evidence>
<dbReference type="EMBL" id="AFPZ01000025">
    <property type="protein sequence ID" value="EGQ26944.1"/>
    <property type="molecule type" value="Genomic_DNA"/>
</dbReference>
<comment type="caution">
    <text evidence="1">The sequence shown here is derived from an EMBL/GenBank/DDBJ whole genome shotgun (WGS) entry which is preliminary data.</text>
</comment>
<reference evidence="1 2" key="1">
    <citation type="submission" date="2011-04" db="EMBL/GenBank/DDBJ databases">
        <authorList>
            <person name="Muzny D."/>
            <person name="Qin X."/>
            <person name="Deng J."/>
            <person name="Jiang H."/>
            <person name="Liu Y."/>
            <person name="Qu J."/>
            <person name="Song X.-Z."/>
            <person name="Zhang L."/>
            <person name="Thornton R."/>
            <person name="Coyle M."/>
            <person name="Francisco L."/>
            <person name="Jackson L."/>
            <person name="Javaid M."/>
            <person name="Korchina V."/>
            <person name="Kovar C."/>
            <person name="Mata R."/>
            <person name="Mathew T."/>
            <person name="Ngo R."/>
            <person name="Nguyen L."/>
            <person name="Nguyen N."/>
            <person name="Okwuonu G."/>
            <person name="Ongeri F."/>
            <person name="Pham C."/>
            <person name="Simmons D."/>
            <person name="Wilczek-Boney K."/>
            <person name="Hale W."/>
            <person name="Jakkamsetti A."/>
            <person name="Pham P."/>
            <person name="Ruth R."/>
            <person name="San Lucas F."/>
            <person name="Warren J."/>
            <person name="Zhang J."/>
            <person name="Zhao Z."/>
            <person name="Zhou C."/>
            <person name="Zhu D."/>
            <person name="Lee S."/>
            <person name="Bess C."/>
            <person name="Blankenburg K."/>
            <person name="Forbes L."/>
            <person name="Fu Q."/>
            <person name="Gubbala S."/>
            <person name="Hirani K."/>
            <person name="Jayaseelan J.C."/>
            <person name="Lara F."/>
            <person name="Munidasa M."/>
            <person name="Palculict T."/>
            <person name="Patil S."/>
            <person name="Pu L.-L."/>
            <person name="Saada N."/>
            <person name="Tang L."/>
            <person name="Weissenberger G."/>
            <person name="Zhu Y."/>
            <person name="Hemphill L."/>
            <person name="Shang Y."/>
            <person name="Youmans B."/>
            <person name="Ayvaz T."/>
            <person name="Ross M."/>
            <person name="Santibanez J."/>
            <person name="Aqrawi P."/>
            <person name="Gross S."/>
            <person name="Joshi V."/>
            <person name="Fowler G."/>
            <person name="Nazareth L."/>
            <person name="Reid J."/>
            <person name="Worley K."/>
            <person name="Petrosino J."/>
            <person name="Highlander S."/>
            <person name="Gibbs R."/>
        </authorList>
    </citation>
    <scope>NUCLEOTIDE SEQUENCE [LARGE SCALE GENOMIC DNA]</scope>
    <source>
        <strain evidence="1 2">2681</strain>
    </source>
</reference>
<dbReference type="Proteomes" id="UP000005316">
    <property type="component" value="Unassembled WGS sequence"/>
</dbReference>
<dbReference type="eggNOG" id="ENOG503334G">
    <property type="taxonomic scope" value="Bacteria"/>
</dbReference>
<proteinExistence type="predicted"/>
<gene>
    <name evidence="1" type="ORF">HMPREF9372_0974</name>
</gene>
<accession>F9DQ94</accession>
<protein>
    <submittedName>
        <fullName evidence="1">Uncharacterized protein</fullName>
    </submittedName>
</protein>
<sequence>MKLLFQQQTIQLDSQSTTEEVIENINNLLEKDYYFSHFIADGVEIYEGHEQFLNSHTGQIEKLEIITKTVKEFTNDILLSVESYTEQATLLLETLSNEFYNSPSGETWGQFAQLMESLQWINGVIELLRNQEEKVKNWSQYEEIAGTIQQELLNLEEAVENEDFVLIGDIIQYEIAPNFESLHEASKTTIDTEGTRPNLN</sequence>
<dbReference type="OrthoDB" id="1683192at2"/>
<name>F9DQ94_9BACL</name>
<dbReference type="HOGENOM" id="CLU_118911_0_0_9"/>
<organism evidence="1 2">
    <name type="scientific">Sporosarcina newyorkensis 2681</name>
    <dbReference type="NCBI Taxonomy" id="1027292"/>
    <lineage>
        <taxon>Bacteria</taxon>
        <taxon>Bacillati</taxon>
        <taxon>Bacillota</taxon>
        <taxon>Bacilli</taxon>
        <taxon>Bacillales</taxon>
        <taxon>Caryophanaceae</taxon>
        <taxon>Sporosarcina</taxon>
    </lineage>
</organism>
<dbReference type="RefSeq" id="WP_009765841.1">
    <property type="nucleotide sequence ID" value="NZ_GL982997.1"/>
</dbReference>
<evidence type="ECO:0000313" key="2">
    <source>
        <dbReference type="Proteomes" id="UP000005316"/>
    </source>
</evidence>